<name>A0AAV5TKD8_9BILA</name>
<feature type="non-terminal residue" evidence="1">
    <location>
        <position position="1"/>
    </location>
</feature>
<accession>A0AAV5TKD8</accession>
<protein>
    <submittedName>
        <fullName evidence="1">Uncharacterized protein</fullName>
    </submittedName>
</protein>
<dbReference type="EMBL" id="BTSX01000004">
    <property type="protein sequence ID" value="GMS94687.1"/>
    <property type="molecule type" value="Genomic_DNA"/>
</dbReference>
<organism evidence="1 2">
    <name type="scientific">Pristionchus entomophagus</name>
    <dbReference type="NCBI Taxonomy" id="358040"/>
    <lineage>
        <taxon>Eukaryota</taxon>
        <taxon>Metazoa</taxon>
        <taxon>Ecdysozoa</taxon>
        <taxon>Nematoda</taxon>
        <taxon>Chromadorea</taxon>
        <taxon>Rhabditida</taxon>
        <taxon>Rhabditina</taxon>
        <taxon>Diplogasteromorpha</taxon>
        <taxon>Diplogasteroidea</taxon>
        <taxon>Neodiplogasteridae</taxon>
        <taxon>Pristionchus</taxon>
    </lineage>
</organism>
<keyword evidence="2" id="KW-1185">Reference proteome</keyword>
<comment type="caution">
    <text evidence="1">The sequence shown here is derived from an EMBL/GenBank/DDBJ whole genome shotgun (WGS) entry which is preliminary data.</text>
</comment>
<evidence type="ECO:0000313" key="1">
    <source>
        <dbReference type="EMBL" id="GMS94687.1"/>
    </source>
</evidence>
<sequence>DPYNPCHSSLFLVCRDGLTFAAQLFDFHSEDIEGLEYGIAVLPALVNPVLTLSFVRPYRIFVTSVICRAQRRVSFVPSGSVYGEPEGKLSLSQRL</sequence>
<feature type="non-terminal residue" evidence="1">
    <location>
        <position position="95"/>
    </location>
</feature>
<reference evidence="1" key="1">
    <citation type="submission" date="2023-10" db="EMBL/GenBank/DDBJ databases">
        <title>Genome assembly of Pristionchus species.</title>
        <authorList>
            <person name="Yoshida K."/>
            <person name="Sommer R.J."/>
        </authorList>
    </citation>
    <scope>NUCLEOTIDE SEQUENCE</scope>
    <source>
        <strain evidence="1">RS0144</strain>
    </source>
</reference>
<gene>
    <name evidence="1" type="ORF">PENTCL1PPCAC_16862</name>
</gene>
<dbReference type="Proteomes" id="UP001432027">
    <property type="component" value="Unassembled WGS sequence"/>
</dbReference>
<dbReference type="AlphaFoldDB" id="A0AAV5TKD8"/>
<evidence type="ECO:0000313" key="2">
    <source>
        <dbReference type="Proteomes" id="UP001432027"/>
    </source>
</evidence>
<proteinExistence type="predicted"/>